<dbReference type="HOGENOM" id="CLU_1452901_0_0_11"/>
<protein>
    <submittedName>
        <fullName evidence="1">Uncharacterized protein</fullName>
    </submittedName>
</protein>
<dbReference type="AlphaFoldDB" id="U5VTN5"/>
<reference evidence="1 2" key="1">
    <citation type="journal article" date="2014" name="J. Biotechnol.">
        <title>Complete genome sequence of the actinobacterium Actinoplanes friuliensis HAG 010964, producer of the lipopeptide antibiotic friulimycin.</title>
        <authorList>
            <person name="Ruckert C."/>
            <person name="Szczepanowski R."/>
            <person name="Albersmeier A."/>
            <person name="Goesmann A."/>
            <person name="Fischer N."/>
            <person name="Steinkamper A."/>
            <person name="Puhler A."/>
            <person name="Biener R."/>
            <person name="Schwartz D."/>
            <person name="Kalinowski J."/>
        </authorList>
    </citation>
    <scope>NUCLEOTIDE SEQUENCE [LARGE SCALE GENOMIC DNA]</scope>
    <source>
        <strain evidence="1 2">DSM 7358</strain>
    </source>
</reference>
<evidence type="ECO:0000313" key="1">
    <source>
        <dbReference type="EMBL" id="AGZ40358.1"/>
    </source>
</evidence>
<name>U5VTN5_9ACTN</name>
<gene>
    <name evidence="1" type="ORF">AFR_10345</name>
</gene>
<dbReference type="EMBL" id="CP006272">
    <property type="protein sequence ID" value="AGZ40358.1"/>
    <property type="molecule type" value="Genomic_DNA"/>
</dbReference>
<accession>U5VTN5</accession>
<dbReference type="STRING" id="1246995.AFR_10345"/>
<dbReference type="KEGG" id="afs:AFR_10345"/>
<keyword evidence="2" id="KW-1185">Reference proteome</keyword>
<proteinExistence type="predicted"/>
<dbReference type="PATRIC" id="fig|1246995.3.peg.2107"/>
<evidence type="ECO:0000313" key="2">
    <source>
        <dbReference type="Proteomes" id="UP000017746"/>
    </source>
</evidence>
<organism evidence="1 2">
    <name type="scientific">Actinoplanes friuliensis DSM 7358</name>
    <dbReference type="NCBI Taxonomy" id="1246995"/>
    <lineage>
        <taxon>Bacteria</taxon>
        <taxon>Bacillati</taxon>
        <taxon>Actinomycetota</taxon>
        <taxon>Actinomycetes</taxon>
        <taxon>Micromonosporales</taxon>
        <taxon>Micromonosporaceae</taxon>
        <taxon>Actinoplanes</taxon>
    </lineage>
</organism>
<sequence>MGHVFARLAGHGRVLMPHWPYKFERHPTEPETVRVVRGTADGPVWLVVRPGDPIEPHDAVDVEPGPEHAYWEIQTSVLSLRWPGGFTVESPRDEDDTTPFLLHGPGEALIHPQGPVPKERVADLDSLVAPDQTVLSRGDGFIELTYEHDGHQWWQAYRLLPYREDRILVLTAQSLRTHADQTRAALDLI</sequence>
<dbReference type="RefSeq" id="WP_023360157.1">
    <property type="nucleotide sequence ID" value="NC_022657.1"/>
</dbReference>
<dbReference type="OrthoDB" id="3295697at2"/>
<dbReference type="Proteomes" id="UP000017746">
    <property type="component" value="Chromosome"/>
</dbReference>